<dbReference type="EMBL" id="GBXM01108884">
    <property type="protein sequence ID" value="JAG99692.1"/>
    <property type="molecule type" value="Transcribed_RNA"/>
</dbReference>
<accession>A0A0E9P757</accession>
<sequence>MVPQWVNREGRFCFMPKNRGKSAIVIVNWGTSTGAASFPSRRTHKS</sequence>
<name>A0A0E9P757_ANGAN</name>
<dbReference type="AlphaFoldDB" id="A0A0E9P757"/>
<proteinExistence type="predicted"/>
<organism evidence="1">
    <name type="scientific">Anguilla anguilla</name>
    <name type="common">European freshwater eel</name>
    <name type="synonym">Muraena anguilla</name>
    <dbReference type="NCBI Taxonomy" id="7936"/>
    <lineage>
        <taxon>Eukaryota</taxon>
        <taxon>Metazoa</taxon>
        <taxon>Chordata</taxon>
        <taxon>Craniata</taxon>
        <taxon>Vertebrata</taxon>
        <taxon>Euteleostomi</taxon>
        <taxon>Actinopterygii</taxon>
        <taxon>Neopterygii</taxon>
        <taxon>Teleostei</taxon>
        <taxon>Anguilliformes</taxon>
        <taxon>Anguillidae</taxon>
        <taxon>Anguilla</taxon>
    </lineage>
</organism>
<reference evidence="1" key="1">
    <citation type="submission" date="2014-11" db="EMBL/GenBank/DDBJ databases">
        <authorList>
            <person name="Amaro Gonzalez C."/>
        </authorList>
    </citation>
    <scope>NUCLEOTIDE SEQUENCE</scope>
</reference>
<evidence type="ECO:0000313" key="1">
    <source>
        <dbReference type="EMBL" id="JAG99692.1"/>
    </source>
</evidence>
<protein>
    <submittedName>
        <fullName evidence="1">Uncharacterized protein</fullName>
    </submittedName>
</protein>
<reference evidence="1" key="2">
    <citation type="journal article" date="2015" name="Fish Shellfish Immunol.">
        <title>Early steps in the European eel (Anguilla anguilla)-Vibrio vulnificus interaction in the gills: Role of the RtxA13 toxin.</title>
        <authorList>
            <person name="Callol A."/>
            <person name="Pajuelo D."/>
            <person name="Ebbesson L."/>
            <person name="Teles M."/>
            <person name="MacKenzie S."/>
            <person name="Amaro C."/>
        </authorList>
    </citation>
    <scope>NUCLEOTIDE SEQUENCE</scope>
</reference>